<dbReference type="EMBL" id="JAUSWV010000002">
    <property type="protein sequence ID" value="MDQ0581905.1"/>
    <property type="molecule type" value="Genomic_DNA"/>
</dbReference>
<dbReference type="InterPro" id="IPR011050">
    <property type="entry name" value="Pectin_lyase_fold/virulence"/>
</dbReference>
<keyword evidence="2" id="KW-1185">Reference proteome</keyword>
<dbReference type="Gene3D" id="2.160.20.10">
    <property type="entry name" value="Single-stranded right-handed beta-helix, Pectin lyase-like"/>
    <property type="match status" value="1"/>
</dbReference>
<protein>
    <submittedName>
        <fullName evidence="1">Pectin methylesterase-like acyl-CoA thioesterase</fullName>
    </submittedName>
</protein>
<dbReference type="SUPFAM" id="SSF51126">
    <property type="entry name" value="Pectin lyase-like"/>
    <property type="match status" value="1"/>
</dbReference>
<name>A0ABU0NTX4_STRRH</name>
<evidence type="ECO:0000313" key="1">
    <source>
        <dbReference type="EMBL" id="MDQ0581905.1"/>
    </source>
</evidence>
<organism evidence="1 2">
    <name type="scientific">Streptomyces rishiriensis</name>
    <dbReference type="NCBI Taxonomy" id="68264"/>
    <lineage>
        <taxon>Bacteria</taxon>
        <taxon>Bacillati</taxon>
        <taxon>Actinomycetota</taxon>
        <taxon>Actinomycetes</taxon>
        <taxon>Kitasatosporales</taxon>
        <taxon>Streptomycetaceae</taxon>
        <taxon>Streptomyces</taxon>
    </lineage>
</organism>
<comment type="caution">
    <text evidence="1">The sequence shown here is derived from an EMBL/GenBank/DDBJ whole genome shotgun (WGS) entry which is preliminary data.</text>
</comment>
<accession>A0ABU0NTX4</accession>
<evidence type="ECO:0000313" key="2">
    <source>
        <dbReference type="Proteomes" id="UP001230654"/>
    </source>
</evidence>
<dbReference type="Proteomes" id="UP001230654">
    <property type="component" value="Unassembled WGS sequence"/>
</dbReference>
<sequence length="138" mass="14553">MIDKSVITLKKRWNGTSAGYVTAPSTAAGRKGILIANSTVNGDVSDRSFFLGRNWHAGGDATLDPQTTVRNTSLSAAIKTTPWSDMGGFSWKDDRFAEYKNTGAGAGAASADRPLLTDAQAAAQEVADWLGDWTPTAS</sequence>
<gene>
    <name evidence="1" type="ORF">QF030_004083</name>
</gene>
<reference evidence="1 2" key="1">
    <citation type="submission" date="2023-07" db="EMBL/GenBank/DDBJ databases">
        <title>Comparative genomics of wheat-associated soil bacteria to identify genetic determinants of phenazine resistance.</title>
        <authorList>
            <person name="Mouncey N."/>
        </authorList>
    </citation>
    <scope>NUCLEOTIDE SEQUENCE [LARGE SCALE GENOMIC DNA]</scope>
    <source>
        <strain evidence="1 2">B2I6</strain>
    </source>
</reference>
<proteinExistence type="predicted"/>
<dbReference type="InterPro" id="IPR012334">
    <property type="entry name" value="Pectin_lyas_fold"/>
</dbReference>